<evidence type="ECO:0000256" key="1">
    <source>
        <dbReference type="PROSITE-ProRule" id="PRU00723"/>
    </source>
</evidence>
<dbReference type="InterPro" id="IPR000571">
    <property type="entry name" value="Znf_CCCH"/>
</dbReference>
<accession>A0A0D2CFP4</accession>
<dbReference type="PROSITE" id="PS50103">
    <property type="entry name" value="ZF_C3H1"/>
    <property type="match status" value="1"/>
</dbReference>
<dbReference type="VEuPathDB" id="FungiDB:PV07_05718"/>
<evidence type="ECO:0000313" key="4">
    <source>
        <dbReference type="Proteomes" id="UP000054466"/>
    </source>
</evidence>
<sequence length="282" mass="31873">MSVAHTPTSRSSNLGSSTKLKVHIYIDNSNIYIQGAKTYQPGSNQDPVSDPAWRYVVSLLRNVLCRESGLDPTVGLDVDTFVYGSVPPPHDIWLAMEQQDVKVFKFDRSPVTGKEKQVRSEFIIVTGDGDLLPAVEKISEKGFRVHIWSWSSSFSSVYTSKYNESGPEGNIKLHCLDKFKDEFGYKKVRHSDKPCRYGKYCFENVNCEFSHSQEDKTFFAETGGCKPLRKDKECRFGESCKRKDKCPFYHNESERICLTCDQAGQGHGDVGSPEWQRAHGSS</sequence>
<reference evidence="3 4" key="1">
    <citation type="submission" date="2015-01" db="EMBL/GenBank/DDBJ databases">
        <title>The Genome Sequence of Cladophialophora immunda CBS83496.</title>
        <authorList>
            <consortium name="The Broad Institute Genomics Platform"/>
            <person name="Cuomo C."/>
            <person name="de Hoog S."/>
            <person name="Gorbushina A."/>
            <person name="Stielow B."/>
            <person name="Teixiera M."/>
            <person name="Abouelleil A."/>
            <person name="Chapman S.B."/>
            <person name="Priest M."/>
            <person name="Young S.K."/>
            <person name="Wortman J."/>
            <person name="Nusbaum C."/>
            <person name="Birren B."/>
        </authorList>
    </citation>
    <scope>NUCLEOTIDE SEQUENCE [LARGE SCALE GENOMIC DNA]</scope>
    <source>
        <strain evidence="3 4">CBS 83496</strain>
    </source>
</reference>
<dbReference type="InterPro" id="IPR021139">
    <property type="entry name" value="NYN"/>
</dbReference>
<protein>
    <recommendedName>
        <fullName evidence="2">C3H1-type domain-containing protein</fullName>
    </recommendedName>
</protein>
<dbReference type="EMBL" id="KN847042">
    <property type="protein sequence ID" value="KIW29933.1"/>
    <property type="molecule type" value="Genomic_DNA"/>
</dbReference>
<keyword evidence="1" id="KW-0862">Zinc</keyword>
<organism evidence="3 4">
    <name type="scientific">Cladophialophora immunda</name>
    <dbReference type="NCBI Taxonomy" id="569365"/>
    <lineage>
        <taxon>Eukaryota</taxon>
        <taxon>Fungi</taxon>
        <taxon>Dikarya</taxon>
        <taxon>Ascomycota</taxon>
        <taxon>Pezizomycotina</taxon>
        <taxon>Eurotiomycetes</taxon>
        <taxon>Chaetothyriomycetidae</taxon>
        <taxon>Chaetothyriales</taxon>
        <taxon>Herpotrichiellaceae</taxon>
        <taxon>Cladophialophora</taxon>
    </lineage>
</organism>
<dbReference type="GO" id="GO:0008270">
    <property type="term" value="F:zinc ion binding"/>
    <property type="evidence" value="ECO:0007669"/>
    <property type="project" value="UniProtKB-KW"/>
</dbReference>
<dbReference type="Pfam" id="PF01936">
    <property type="entry name" value="NYN"/>
    <property type="match status" value="1"/>
</dbReference>
<proteinExistence type="predicted"/>
<gene>
    <name evidence="3" type="ORF">PV07_05718</name>
</gene>
<feature type="zinc finger region" description="C3H1-type" evidence="1">
    <location>
        <begin position="228"/>
        <end position="253"/>
    </location>
</feature>
<dbReference type="Gene3D" id="3.40.50.1010">
    <property type="entry name" value="5'-nuclease"/>
    <property type="match status" value="1"/>
</dbReference>
<feature type="domain" description="C3H1-type" evidence="2">
    <location>
        <begin position="228"/>
        <end position="253"/>
    </location>
</feature>
<evidence type="ECO:0000313" key="3">
    <source>
        <dbReference type="EMBL" id="KIW29933.1"/>
    </source>
</evidence>
<dbReference type="SMART" id="SM00356">
    <property type="entry name" value="ZnF_C3H1"/>
    <property type="match status" value="2"/>
</dbReference>
<dbReference type="HOGENOM" id="CLU_986969_0_0_1"/>
<dbReference type="GO" id="GO:0004540">
    <property type="term" value="F:RNA nuclease activity"/>
    <property type="evidence" value="ECO:0007669"/>
    <property type="project" value="InterPro"/>
</dbReference>
<dbReference type="AlphaFoldDB" id="A0A0D2CFP4"/>
<keyword evidence="1" id="KW-0479">Metal-binding</keyword>
<dbReference type="GeneID" id="27344912"/>
<dbReference type="Gene3D" id="4.10.1000.30">
    <property type="match status" value="1"/>
</dbReference>
<dbReference type="STRING" id="569365.A0A0D2CFP4"/>
<evidence type="ECO:0000259" key="2">
    <source>
        <dbReference type="PROSITE" id="PS50103"/>
    </source>
</evidence>
<dbReference type="Proteomes" id="UP000054466">
    <property type="component" value="Unassembled WGS sequence"/>
</dbReference>
<dbReference type="OrthoDB" id="2311180at2759"/>
<keyword evidence="1" id="KW-0863">Zinc-finger</keyword>
<name>A0A0D2CFP4_9EURO</name>
<keyword evidence="4" id="KW-1185">Reference proteome</keyword>
<dbReference type="RefSeq" id="XP_016250149.1">
    <property type="nucleotide sequence ID" value="XM_016392630.1"/>
</dbReference>